<keyword evidence="3 8" id="KW-0812">Transmembrane</keyword>
<evidence type="ECO:0000256" key="1">
    <source>
        <dbReference type="ARBA" id="ARBA00004141"/>
    </source>
</evidence>
<evidence type="ECO:0000256" key="7">
    <source>
        <dbReference type="ARBA" id="ARBA00038298"/>
    </source>
</evidence>
<dbReference type="PANTHER" id="PTHR22883">
    <property type="entry name" value="ZINC FINGER DHHC DOMAIN CONTAINING PROTEIN"/>
    <property type="match status" value="1"/>
</dbReference>
<reference evidence="10" key="1">
    <citation type="submission" date="2021-01" db="EMBL/GenBank/DDBJ databases">
        <authorList>
            <consortium name="Genoscope - CEA"/>
            <person name="William W."/>
        </authorList>
    </citation>
    <scope>NUCLEOTIDE SEQUENCE</scope>
</reference>
<evidence type="ECO:0000313" key="11">
    <source>
        <dbReference type="Proteomes" id="UP000692954"/>
    </source>
</evidence>
<evidence type="ECO:0000259" key="9">
    <source>
        <dbReference type="Pfam" id="PF01529"/>
    </source>
</evidence>
<dbReference type="GO" id="GO:0005794">
    <property type="term" value="C:Golgi apparatus"/>
    <property type="evidence" value="ECO:0007669"/>
    <property type="project" value="TreeGrafter"/>
</dbReference>
<evidence type="ECO:0000256" key="5">
    <source>
        <dbReference type="ARBA" id="ARBA00023136"/>
    </source>
</evidence>
<dbReference type="EMBL" id="CAJJDN010000010">
    <property type="protein sequence ID" value="CAD8056047.1"/>
    <property type="molecule type" value="Genomic_DNA"/>
</dbReference>
<dbReference type="GO" id="GO:0019706">
    <property type="term" value="F:protein-cysteine S-palmitoyltransferase activity"/>
    <property type="evidence" value="ECO:0007669"/>
    <property type="project" value="UniProtKB-EC"/>
</dbReference>
<gene>
    <name evidence="10" type="ORF">PSON_ATCC_30995.1.T0100038</name>
</gene>
<evidence type="ECO:0000256" key="2">
    <source>
        <dbReference type="ARBA" id="ARBA00022679"/>
    </source>
</evidence>
<comment type="subcellular location">
    <subcellularLocation>
        <location evidence="1">Membrane</location>
        <topology evidence="1">Multi-pass membrane protein</topology>
    </subcellularLocation>
</comment>
<evidence type="ECO:0000256" key="6">
    <source>
        <dbReference type="ARBA" id="ARBA00023315"/>
    </source>
</evidence>
<dbReference type="OrthoDB" id="288061at2759"/>
<dbReference type="Pfam" id="PF01529">
    <property type="entry name" value="DHHC"/>
    <property type="match status" value="1"/>
</dbReference>
<dbReference type="GO" id="GO:0005783">
    <property type="term" value="C:endoplasmic reticulum"/>
    <property type="evidence" value="ECO:0007669"/>
    <property type="project" value="TreeGrafter"/>
</dbReference>
<dbReference type="InterPro" id="IPR001594">
    <property type="entry name" value="Palmitoyltrfase_DHHC"/>
</dbReference>
<keyword evidence="4 8" id="KW-1133">Transmembrane helix</keyword>
<organism evidence="10 11">
    <name type="scientific">Paramecium sonneborni</name>
    <dbReference type="NCBI Taxonomy" id="65129"/>
    <lineage>
        <taxon>Eukaryota</taxon>
        <taxon>Sar</taxon>
        <taxon>Alveolata</taxon>
        <taxon>Ciliophora</taxon>
        <taxon>Intramacronucleata</taxon>
        <taxon>Oligohymenophorea</taxon>
        <taxon>Peniculida</taxon>
        <taxon>Parameciidae</taxon>
        <taxon>Paramecium</taxon>
    </lineage>
</organism>
<evidence type="ECO:0000313" key="10">
    <source>
        <dbReference type="EMBL" id="CAD8056047.1"/>
    </source>
</evidence>
<sequence length="180" mass="21600">MFQLPGIIPKELIDETLENWQRVEREEKEKLIEQLQRKSQRSDIRFKAETEQDKSVVNLDFEEIVVDEENKRKTDINQNTVSKRFCKKCCIPKPPRAHHCSACNTCWLKMDHHCLWINNCVAKDNYKMFFCMVFYAKAVFQFGSLFPNIKFFKLQSLIMFQIFNSILQFFISILYSYLLF</sequence>
<dbReference type="GO" id="GO:0006612">
    <property type="term" value="P:protein targeting to membrane"/>
    <property type="evidence" value="ECO:0007669"/>
    <property type="project" value="TreeGrafter"/>
</dbReference>
<feature type="transmembrane region" description="Helical" evidence="8">
    <location>
        <begin position="158"/>
        <end position="178"/>
    </location>
</feature>
<dbReference type="PROSITE" id="PS50216">
    <property type="entry name" value="DHHC"/>
    <property type="match status" value="1"/>
</dbReference>
<protein>
    <recommendedName>
        <fullName evidence="8">Palmitoyltransferase</fullName>
        <ecNumber evidence="8">2.3.1.225</ecNumber>
    </recommendedName>
</protein>
<comment type="caution">
    <text evidence="10">The sequence shown here is derived from an EMBL/GenBank/DDBJ whole genome shotgun (WGS) entry which is preliminary data.</text>
</comment>
<keyword evidence="6 8" id="KW-0012">Acyltransferase</keyword>
<comment type="similarity">
    <text evidence="7">Belongs to the DHHC palmitoyltransferase family. PFA5 subfamily.</text>
</comment>
<feature type="domain" description="Palmitoyltransferase DHHC" evidence="9">
    <location>
        <begin position="82"/>
        <end position="176"/>
    </location>
</feature>
<comment type="catalytic activity">
    <reaction evidence="8">
        <text>L-cysteinyl-[protein] + hexadecanoyl-CoA = S-hexadecanoyl-L-cysteinyl-[protein] + CoA</text>
        <dbReference type="Rhea" id="RHEA:36683"/>
        <dbReference type="Rhea" id="RHEA-COMP:10131"/>
        <dbReference type="Rhea" id="RHEA-COMP:11032"/>
        <dbReference type="ChEBI" id="CHEBI:29950"/>
        <dbReference type="ChEBI" id="CHEBI:57287"/>
        <dbReference type="ChEBI" id="CHEBI:57379"/>
        <dbReference type="ChEBI" id="CHEBI:74151"/>
        <dbReference type="EC" id="2.3.1.225"/>
    </reaction>
</comment>
<comment type="caution">
    <text evidence="8">Lacks conserved residue(s) required for the propagation of feature annotation.</text>
</comment>
<accession>A0A8S1KMJ2</accession>
<dbReference type="GO" id="GO:0016020">
    <property type="term" value="C:membrane"/>
    <property type="evidence" value="ECO:0007669"/>
    <property type="project" value="UniProtKB-SubCell"/>
</dbReference>
<comment type="domain">
    <text evidence="8">The DHHC domain is required for palmitoyltransferase activity.</text>
</comment>
<dbReference type="InterPro" id="IPR039859">
    <property type="entry name" value="PFA4/ZDH16/20/ERF2-like"/>
</dbReference>
<evidence type="ECO:0000256" key="8">
    <source>
        <dbReference type="RuleBase" id="RU079119"/>
    </source>
</evidence>
<proteinExistence type="inferred from homology"/>
<evidence type="ECO:0000256" key="4">
    <source>
        <dbReference type="ARBA" id="ARBA00022989"/>
    </source>
</evidence>
<dbReference type="Proteomes" id="UP000692954">
    <property type="component" value="Unassembled WGS sequence"/>
</dbReference>
<keyword evidence="2 8" id="KW-0808">Transferase</keyword>
<dbReference type="EC" id="2.3.1.225" evidence="8"/>
<name>A0A8S1KMJ2_9CILI</name>
<keyword evidence="5 8" id="KW-0472">Membrane</keyword>
<keyword evidence="11" id="KW-1185">Reference proteome</keyword>
<dbReference type="AlphaFoldDB" id="A0A8S1KMJ2"/>
<dbReference type="PANTHER" id="PTHR22883:SF23">
    <property type="entry name" value="PALMITOYLTRANSFERASE ZDHHC6"/>
    <property type="match status" value="1"/>
</dbReference>
<evidence type="ECO:0000256" key="3">
    <source>
        <dbReference type="ARBA" id="ARBA00022692"/>
    </source>
</evidence>